<evidence type="ECO:0000256" key="12">
    <source>
        <dbReference type="ARBA" id="ARBA00030897"/>
    </source>
</evidence>
<feature type="region of interest" description="Disordered" evidence="13">
    <location>
        <begin position="1"/>
        <end position="21"/>
    </location>
</feature>
<evidence type="ECO:0000256" key="13">
    <source>
        <dbReference type="SAM" id="MobiDB-lite"/>
    </source>
</evidence>
<evidence type="ECO:0000256" key="11">
    <source>
        <dbReference type="ARBA" id="ARBA00029983"/>
    </source>
</evidence>
<keyword evidence="4" id="KW-0509">mRNA transport</keyword>
<dbReference type="EMBL" id="JAPWTJ010002035">
    <property type="protein sequence ID" value="KAJ8968266.1"/>
    <property type="molecule type" value="Genomic_DNA"/>
</dbReference>
<evidence type="ECO:0000256" key="5">
    <source>
        <dbReference type="ARBA" id="ARBA00022927"/>
    </source>
</evidence>
<evidence type="ECO:0000256" key="1">
    <source>
        <dbReference type="ARBA" id="ARBA00004567"/>
    </source>
</evidence>
<comment type="function">
    <text evidence="9">Required for the export of mRNAs containing poly(A) tails from the nucleus into the cytoplasm. May be involved in the terminal step of the mRNA transport through the nuclear pore complex (NPC).</text>
</comment>
<keyword evidence="8" id="KW-0539">Nucleus</keyword>
<evidence type="ECO:0000256" key="8">
    <source>
        <dbReference type="ARBA" id="ARBA00023242"/>
    </source>
</evidence>
<evidence type="ECO:0000256" key="10">
    <source>
        <dbReference type="ARBA" id="ARBA00026227"/>
    </source>
</evidence>
<keyword evidence="5" id="KW-0653">Protein transport</keyword>
<evidence type="ECO:0000256" key="3">
    <source>
        <dbReference type="ARBA" id="ARBA00022448"/>
    </source>
</evidence>
<name>A0ABQ9IX49_9CUCU</name>
<evidence type="ECO:0000313" key="14">
    <source>
        <dbReference type="EMBL" id="KAJ8968266.1"/>
    </source>
</evidence>
<evidence type="ECO:0000256" key="2">
    <source>
        <dbReference type="ARBA" id="ARBA00011056"/>
    </source>
</evidence>
<comment type="similarity">
    <text evidence="2">Belongs to the GLE1 family.</text>
</comment>
<dbReference type="Pfam" id="PF07817">
    <property type="entry name" value="GLE1"/>
    <property type="match status" value="1"/>
</dbReference>
<keyword evidence="6" id="KW-0811">Translocation</keyword>
<sequence length="269" mass="31007">MKDPSQISNSNDIIQNQGKRKDELDKLEKPIEIIGNSNVMKYISSITNLKLYTEALDFLETNFLNFNNLNKDTTLKSFIFDCKKAINIPVNSISGVNSEHIVDKYNKLYQLLSGQNVIISGKVINANRHPQGIAFCMDLLAKKFVLQGDLMVSSNPESAFCYASVIISLWNDFPVFEKLVLAYFYKFCPYLVPYYIPRQVGESDEEFYIKQGYQYKDGQVEKQDKFLKRMTGIMRLYAAILVTKPKKGQQNIPHGIQYGWRWLTSLFKT</sequence>
<evidence type="ECO:0000256" key="6">
    <source>
        <dbReference type="ARBA" id="ARBA00023010"/>
    </source>
</evidence>
<keyword evidence="7" id="KW-0906">Nuclear pore complex</keyword>
<gene>
    <name evidence="14" type="ORF">NQ317_008896</name>
</gene>
<dbReference type="PANTHER" id="PTHR12960:SF0">
    <property type="entry name" value="MRNA EXPORT FACTOR GLE1"/>
    <property type="match status" value="1"/>
</dbReference>
<dbReference type="Proteomes" id="UP001162164">
    <property type="component" value="Unassembled WGS sequence"/>
</dbReference>
<accession>A0ABQ9IX49</accession>
<evidence type="ECO:0000256" key="4">
    <source>
        <dbReference type="ARBA" id="ARBA00022816"/>
    </source>
</evidence>
<reference evidence="14" key="1">
    <citation type="journal article" date="2023" name="Insect Mol. Biol.">
        <title>Genome sequencing provides insights into the evolution of gene families encoding plant cell wall-degrading enzymes in longhorned beetles.</title>
        <authorList>
            <person name="Shin N.R."/>
            <person name="Okamura Y."/>
            <person name="Kirsch R."/>
            <person name="Pauchet Y."/>
        </authorList>
    </citation>
    <scope>NUCLEOTIDE SEQUENCE</scope>
    <source>
        <strain evidence="14">MMC_N1</strain>
    </source>
</reference>
<proteinExistence type="inferred from homology"/>
<feature type="compositionally biased region" description="Polar residues" evidence="13">
    <location>
        <begin position="1"/>
        <end position="17"/>
    </location>
</feature>
<keyword evidence="15" id="KW-1185">Reference proteome</keyword>
<dbReference type="PANTHER" id="PTHR12960">
    <property type="entry name" value="GLE-1-RELATED"/>
    <property type="match status" value="1"/>
</dbReference>
<dbReference type="InterPro" id="IPR038506">
    <property type="entry name" value="GLE1-like_sf"/>
</dbReference>
<dbReference type="InterPro" id="IPR012476">
    <property type="entry name" value="GLE1"/>
</dbReference>
<evidence type="ECO:0000256" key="7">
    <source>
        <dbReference type="ARBA" id="ARBA00023132"/>
    </source>
</evidence>
<evidence type="ECO:0000313" key="15">
    <source>
        <dbReference type="Proteomes" id="UP001162164"/>
    </source>
</evidence>
<comment type="subcellular location">
    <subcellularLocation>
        <location evidence="1">Nucleus</location>
        <location evidence="1">Nuclear pore complex</location>
    </subcellularLocation>
</comment>
<organism evidence="14 15">
    <name type="scientific">Molorchus minor</name>
    <dbReference type="NCBI Taxonomy" id="1323400"/>
    <lineage>
        <taxon>Eukaryota</taxon>
        <taxon>Metazoa</taxon>
        <taxon>Ecdysozoa</taxon>
        <taxon>Arthropoda</taxon>
        <taxon>Hexapoda</taxon>
        <taxon>Insecta</taxon>
        <taxon>Pterygota</taxon>
        <taxon>Neoptera</taxon>
        <taxon>Endopterygota</taxon>
        <taxon>Coleoptera</taxon>
        <taxon>Polyphaga</taxon>
        <taxon>Cucujiformia</taxon>
        <taxon>Chrysomeloidea</taxon>
        <taxon>Cerambycidae</taxon>
        <taxon>Lamiinae</taxon>
        <taxon>Monochamini</taxon>
        <taxon>Molorchus</taxon>
    </lineage>
</organism>
<comment type="caution">
    <text evidence="14">The sequence shown here is derived from an EMBL/GenBank/DDBJ whole genome shotgun (WGS) entry which is preliminary data.</text>
</comment>
<protein>
    <recommendedName>
        <fullName evidence="10">mRNA export factor GLE1</fullName>
    </recommendedName>
    <alternativeName>
        <fullName evidence="12">GLE1 RNA export mediator</fullName>
    </alternativeName>
    <alternativeName>
        <fullName evidence="11">Nucleoporin GLE1</fullName>
    </alternativeName>
</protein>
<evidence type="ECO:0000256" key="9">
    <source>
        <dbReference type="ARBA" id="ARBA00024680"/>
    </source>
</evidence>
<dbReference type="Gene3D" id="1.25.40.510">
    <property type="entry name" value="GLE1-like"/>
    <property type="match status" value="1"/>
</dbReference>
<keyword evidence="3" id="KW-0813">Transport</keyword>